<dbReference type="Pfam" id="PF20703">
    <property type="entry name" value="nSTAND1"/>
    <property type="match status" value="1"/>
</dbReference>
<gene>
    <name evidence="3" type="ORF">FF36_06458</name>
</gene>
<accession>A0A0D8B5A0</accession>
<evidence type="ECO:0000259" key="2">
    <source>
        <dbReference type="Pfam" id="PF20703"/>
    </source>
</evidence>
<sequence length="330" mass="35798">MTRPDELVARMVSDTGNGQALPLLAYTLQRLYSEAREAGTTVLSATLYDKTGGVRGALVDHADAALAEATAATGSTDEEVLTALLRLITVDADGRPTRRQVPLDHLSDSTGREVTPFVARRLLTVNNSNGQTVVDIAHEHIFTAWTPLATAIGQAADGLRLRAAVEDTAADWNRHGRPTNYLWEFDRATETRRAVNLTELTPIARIFLDISRRHGQRRRRRLTAALTSALLLVTSGAFIALVQWHIAVDRGKATERERRTAVAQRLITEATALPSSTPRRALKLDLAAHEIDGRVGAMDQIATILTDNTLQASLTDHLDAVSGVALTPDG</sequence>
<reference evidence="3 4" key="2">
    <citation type="journal article" date="2016" name="Genome Announc.">
        <title>Permanent Draft Genome Sequences for Two Variants of Frankia sp. Strain CpI1, the First Frankia Strain Isolated from Root Nodules of Comptonia peregrina.</title>
        <authorList>
            <person name="Oshone R."/>
            <person name="Hurst S.G.IV."/>
            <person name="Abebe-Akele F."/>
            <person name="Simpson S."/>
            <person name="Morris K."/>
            <person name="Thomas W.K."/>
            <person name="Tisa L.S."/>
        </authorList>
    </citation>
    <scope>NUCLEOTIDE SEQUENCE [LARGE SCALE GENOMIC DNA]</scope>
    <source>
        <strain evidence="4">CpI1-S</strain>
    </source>
</reference>
<feature type="transmembrane region" description="Helical" evidence="1">
    <location>
        <begin position="222"/>
        <end position="246"/>
    </location>
</feature>
<keyword evidence="1" id="KW-1133">Transmembrane helix</keyword>
<dbReference type="AlphaFoldDB" id="A0A0D8B5A0"/>
<feature type="non-terminal residue" evidence="3">
    <location>
        <position position="330"/>
    </location>
</feature>
<dbReference type="EMBL" id="JYFN01000150">
    <property type="protein sequence ID" value="KJE19270.1"/>
    <property type="molecule type" value="Genomic_DNA"/>
</dbReference>
<evidence type="ECO:0000256" key="1">
    <source>
        <dbReference type="SAM" id="Phobius"/>
    </source>
</evidence>
<protein>
    <recommendedName>
        <fullName evidence="2">Novel STAND NTPase 1 domain-containing protein</fullName>
    </recommendedName>
</protein>
<evidence type="ECO:0000313" key="3">
    <source>
        <dbReference type="EMBL" id="KJE19270.1"/>
    </source>
</evidence>
<keyword evidence="1" id="KW-0472">Membrane</keyword>
<keyword evidence="4" id="KW-1185">Reference proteome</keyword>
<organism evidence="3 4">
    <name type="scientific">Frankia torreyi</name>
    <dbReference type="NCBI Taxonomy" id="1856"/>
    <lineage>
        <taxon>Bacteria</taxon>
        <taxon>Bacillati</taxon>
        <taxon>Actinomycetota</taxon>
        <taxon>Actinomycetes</taxon>
        <taxon>Frankiales</taxon>
        <taxon>Frankiaceae</taxon>
        <taxon>Frankia</taxon>
    </lineage>
</organism>
<name>A0A0D8B5A0_9ACTN</name>
<feature type="domain" description="Novel STAND NTPase 1" evidence="2">
    <location>
        <begin position="5"/>
        <end position="178"/>
    </location>
</feature>
<reference evidence="4" key="1">
    <citation type="submission" date="2015-02" db="EMBL/GenBank/DDBJ databases">
        <title>Draft Genome of Frankia sp. CpI1-S.</title>
        <authorList>
            <person name="Oshone R.T."/>
            <person name="Ngom M."/>
            <person name="Ghodhbane-Gtari F."/>
            <person name="Gtari M."/>
            <person name="Morris K."/>
            <person name="Thomas K."/>
            <person name="Sen A."/>
            <person name="Tisa L.S."/>
        </authorList>
    </citation>
    <scope>NUCLEOTIDE SEQUENCE [LARGE SCALE GENOMIC DNA]</scope>
    <source>
        <strain evidence="4">CpI1-S</strain>
    </source>
</reference>
<dbReference type="Proteomes" id="UP000032545">
    <property type="component" value="Unassembled WGS sequence"/>
</dbReference>
<comment type="caution">
    <text evidence="3">The sequence shown here is derived from an EMBL/GenBank/DDBJ whole genome shotgun (WGS) entry which is preliminary data.</text>
</comment>
<keyword evidence="1" id="KW-0812">Transmembrane</keyword>
<proteinExistence type="predicted"/>
<dbReference type="InterPro" id="IPR049052">
    <property type="entry name" value="nSTAND1"/>
</dbReference>
<evidence type="ECO:0000313" key="4">
    <source>
        <dbReference type="Proteomes" id="UP000032545"/>
    </source>
</evidence>